<accession>A0A077ENE7</accession>
<dbReference type="CDD" id="cd05387">
    <property type="entry name" value="BY-kinase"/>
    <property type="match status" value="1"/>
</dbReference>
<evidence type="ECO:0000256" key="2">
    <source>
        <dbReference type="ARBA" id="ARBA00008883"/>
    </source>
</evidence>
<dbReference type="InterPro" id="IPR005702">
    <property type="entry name" value="Wzc-like_C"/>
</dbReference>
<keyword evidence="6 13" id="KW-0418">Kinase</keyword>
<dbReference type="GO" id="GO:0005524">
    <property type="term" value="F:ATP binding"/>
    <property type="evidence" value="ECO:0007669"/>
    <property type="project" value="UniProtKB-KW"/>
</dbReference>
<sequence>MNTINQKGYTIGDKKEHSINLLDILKYLLHHWKWFVLSILIFGGYYYYQYSKTPFVYNSSEIVMVKTPSNTPTTARITRSFGANTISVKDEILQLKSKELMRLVVDKVHADKSYKVHKGLRDYELYKKSPVQVKVEGISSEGSYNFTVIPLDGNSVIIKNWNPENKDKEIKIALNKLTSTPVGKILITPSKYYKKDYYGVEIQVAKSPREAVMSNFVGNLSIKQMEEEASLMQVTMTDDSSERAADILTSLITVYNDVYLQDKSKIAENTADFIKDRLAIIEGELGAVESNVENLKIANQGIDVATAGSLYLNEKNQYKSEGTKIETDIRLAEMMRSYLMNKGKQNNLIPNNTGLVDSGVEGQIAEYNKALLKRNRLAEGGNSSNPVVLDLDDALGAMRTNISRAVDNALRGLNIKLNNTKQEESVAQGKMLQMPQKERTMVSVERQRRVKEDLYMFLLNKREENALNEAVTEANLRIVDPPVATDSPIYPSRTKKVMTGVAIGAVLPAVVLLSMLMLNTGVRGRQDLENVLSVPFLGEIPLARNRRQGNSDVLVSQSGRDPLTEAFRILRTNINFMTKDEHPPKVITFTSFSAGVGKTFSVLNLAATLSYLDKKVVVLDLDLRKGTLSSRTGLLHGKGTSHYLSNPSIKISEILHKSEVAEGVDFIPIGAIAPNPVELLLGKRLDELIKELKGMYDYVIIDGVPTGVVADASIIDRVADLTLFIIRIGKMDRRQLPEIEKLYQEKKLSNLAIVLNGMKLNGYGYGYGGYGYGGYGYGSYGYGSYGYGYGEEKKKSVFDLFKRS</sequence>
<dbReference type="GO" id="GO:0005886">
    <property type="term" value="C:plasma membrane"/>
    <property type="evidence" value="ECO:0007669"/>
    <property type="project" value="TreeGrafter"/>
</dbReference>
<dbReference type="InterPro" id="IPR027417">
    <property type="entry name" value="P-loop_NTPase"/>
</dbReference>
<evidence type="ECO:0000256" key="5">
    <source>
        <dbReference type="ARBA" id="ARBA00022741"/>
    </source>
</evidence>
<evidence type="ECO:0000256" key="4">
    <source>
        <dbReference type="ARBA" id="ARBA00022679"/>
    </source>
</evidence>
<dbReference type="GO" id="GO:0042802">
    <property type="term" value="F:identical protein binding"/>
    <property type="evidence" value="ECO:0007669"/>
    <property type="project" value="UniProtKB-ARBA"/>
</dbReference>
<dbReference type="KEGG" id="eao:BD94_3300"/>
<dbReference type="InterPro" id="IPR032807">
    <property type="entry name" value="GNVR"/>
</dbReference>
<dbReference type="eggNOG" id="COG0489">
    <property type="taxonomic scope" value="Bacteria"/>
</dbReference>
<evidence type="ECO:0000256" key="10">
    <source>
        <dbReference type="SAM" id="Phobius"/>
    </source>
</evidence>
<evidence type="ECO:0000313" key="13">
    <source>
        <dbReference type="EMBL" id="AIL47075.1"/>
    </source>
</evidence>
<keyword evidence="7" id="KW-0067">ATP-binding</keyword>
<reference evidence="13" key="1">
    <citation type="journal article" date="2013" name="Lancet">
        <title>First case of E anophelis outbreak in an intensive-care unit.</title>
        <authorList>
            <person name="Teo J."/>
            <person name="Tan S.Y."/>
            <person name="Tay M."/>
            <person name="Ding Y."/>
            <person name="Kjelleberg S."/>
            <person name="Givskov M."/>
            <person name="Lin R.T."/>
            <person name="Yang L."/>
        </authorList>
    </citation>
    <scope>NUCLEOTIDE SEQUENCE [LARGE SCALE GENOMIC DNA]</scope>
    <source>
        <strain evidence="13">NUHP1</strain>
    </source>
</reference>
<dbReference type="HOGENOM" id="CLU_009912_6_0_10"/>
<keyword evidence="4" id="KW-0808">Transferase</keyword>
<feature type="domain" description="Tyrosine-protein kinase G-rich" evidence="12">
    <location>
        <begin position="438"/>
        <end position="512"/>
    </location>
</feature>
<dbReference type="Proteomes" id="UP000028933">
    <property type="component" value="Chromosome"/>
</dbReference>
<proteinExistence type="inferred from homology"/>
<evidence type="ECO:0000256" key="3">
    <source>
        <dbReference type="ARBA" id="ARBA00011903"/>
    </source>
</evidence>
<dbReference type="RefSeq" id="WP_024565955.1">
    <property type="nucleotide sequence ID" value="NZ_CP007547.1"/>
</dbReference>
<organism evidence="13 14">
    <name type="scientific">Elizabethkingia anophelis NUHP1</name>
    <dbReference type="NCBI Taxonomy" id="1338011"/>
    <lineage>
        <taxon>Bacteria</taxon>
        <taxon>Pseudomonadati</taxon>
        <taxon>Bacteroidota</taxon>
        <taxon>Flavobacteriia</taxon>
        <taxon>Flavobacteriales</taxon>
        <taxon>Weeksellaceae</taxon>
        <taxon>Elizabethkingia</taxon>
    </lineage>
</organism>
<dbReference type="InterPro" id="IPR050445">
    <property type="entry name" value="Bact_polysacc_biosynth/exp"/>
</dbReference>
<evidence type="ECO:0000256" key="7">
    <source>
        <dbReference type="ARBA" id="ARBA00022840"/>
    </source>
</evidence>
<keyword evidence="5" id="KW-0547">Nucleotide-binding</keyword>
<keyword evidence="10" id="KW-0812">Transmembrane</keyword>
<evidence type="ECO:0000256" key="8">
    <source>
        <dbReference type="ARBA" id="ARBA00023137"/>
    </source>
</evidence>
<evidence type="ECO:0000256" key="1">
    <source>
        <dbReference type="ARBA" id="ARBA00007316"/>
    </source>
</evidence>
<dbReference type="EC" id="2.7.10.2" evidence="3"/>
<feature type="transmembrane region" description="Helical" evidence="10">
    <location>
        <begin position="31"/>
        <end position="48"/>
    </location>
</feature>
<dbReference type="Gene3D" id="3.40.50.300">
    <property type="entry name" value="P-loop containing nucleotide triphosphate hydrolases"/>
    <property type="match status" value="1"/>
</dbReference>
<keyword evidence="10" id="KW-1133">Transmembrane helix</keyword>
<dbReference type="STRING" id="1338011.BD94_3300"/>
<comment type="similarity">
    <text evidence="2">Belongs to the etk/wzc family.</text>
</comment>
<dbReference type="Pfam" id="PF13807">
    <property type="entry name" value="GNVR"/>
    <property type="match status" value="1"/>
</dbReference>
<dbReference type="PANTHER" id="PTHR32309">
    <property type="entry name" value="TYROSINE-PROTEIN KINASE"/>
    <property type="match status" value="1"/>
</dbReference>
<dbReference type="eggNOG" id="COG3206">
    <property type="taxonomic scope" value="Bacteria"/>
</dbReference>
<comment type="catalytic activity">
    <reaction evidence="9">
        <text>L-tyrosyl-[protein] + ATP = O-phospho-L-tyrosyl-[protein] + ADP + H(+)</text>
        <dbReference type="Rhea" id="RHEA:10596"/>
        <dbReference type="Rhea" id="RHEA-COMP:10136"/>
        <dbReference type="Rhea" id="RHEA-COMP:20101"/>
        <dbReference type="ChEBI" id="CHEBI:15378"/>
        <dbReference type="ChEBI" id="CHEBI:30616"/>
        <dbReference type="ChEBI" id="CHEBI:46858"/>
        <dbReference type="ChEBI" id="CHEBI:61978"/>
        <dbReference type="ChEBI" id="CHEBI:456216"/>
        <dbReference type="EC" id="2.7.10.2"/>
    </reaction>
</comment>
<reference evidence="13" key="2">
    <citation type="journal article" date="2015" name="Genome Biol. Evol.">
        <title>Complete Genome Sequence and Transcriptomic Analysis of the Novel Pathogen Elizabethkingia anophelis in Response to Oxidative Stress.</title>
        <authorList>
            <person name="Li Y."/>
            <person name="Liu Y."/>
            <person name="Chew S.C."/>
            <person name="Tay M."/>
            <person name="Salido M.M."/>
            <person name="Teo J."/>
            <person name="Lauro F.M."/>
            <person name="Givskov M."/>
            <person name="Yang L."/>
        </authorList>
    </citation>
    <scope>NUCLEOTIDE SEQUENCE</scope>
    <source>
        <strain evidence="13">NUHP1</strain>
    </source>
</reference>
<evidence type="ECO:0000256" key="9">
    <source>
        <dbReference type="ARBA" id="ARBA00051245"/>
    </source>
</evidence>
<dbReference type="EMBL" id="CP007547">
    <property type="protein sequence ID" value="AIL47075.1"/>
    <property type="molecule type" value="Genomic_DNA"/>
</dbReference>
<dbReference type="NCBIfam" id="TIGR01007">
    <property type="entry name" value="eps_fam"/>
    <property type="match status" value="1"/>
</dbReference>
<comment type="similarity">
    <text evidence="1">Belongs to the CpsD/CapB family.</text>
</comment>
<evidence type="ECO:0000313" key="14">
    <source>
        <dbReference type="Proteomes" id="UP000028933"/>
    </source>
</evidence>
<keyword evidence="8" id="KW-0829">Tyrosine-protein kinase</keyword>
<name>A0A077ENE7_9FLAO</name>
<keyword evidence="10" id="KW-0472">Membrane</keyword>
<dbReference type="FunFam" id="3.40.50.300:FF:000527">
    <property type="entry name" value="Tyrosine-protein kinase etk"/>
    <property type="match status" value="1"/>
</dbReference>
<dbReference type="Pfam" id="PF13614">
    <property type="entry name" value="AAA_31"/>
    <property type="match status" value="1"/>
</dbReference>
<feature type="domain" description="AAA" evidence="11">
    <location>
        <begin position="585"/>
        <end position="706"/>
    </location>
</feature>
<dbReference type="InterPro" id="IPR025669">
    <property type="entry name" value="AAA_dom"/>
</dbReference>
<dbReference type="AlphaFoldDB" id="A0A077ENE7"/>
<evidence type="ECO:0000256" key="6">
    <source>
        <dbReference type="ARBA" id="ARBA00022777"/>
    </source>
</evidence>
<dbReference type="PANTHER" id="PTHR32309:SF13">
    <property type="entry name" value="FERRIC ENTEROBACTIN TRANSPORT PROTEIN FEPE"/>
    <property type="match status" value="1"/>
</dbReference>
<dbReference type="SUPFAM" id="SSF52540">
    <property type="entry name" value="P-loop containing nucleoside triphosphate hydrolases"/>
    <property type="match status" value="1"/>
</dbReference>
<dbReference type="GO" id="GO:0004715">
    <property type="term" value="F:non-membrane spanning protein tyrosine kinase activity"/>
    <property type="evidence" value="ECO:0007669"/>
    <property type="project" value="UniProtKB-EC"/>
</dbReference>
<protein>
    <recommendedName>
        <fullName evidence="3">non-specific protein-tyrosine kinase</fullName>
        <ecNumber evidence="3">2.7.10.2</ecNumber>
    </recommendedName>
</protein>
<gene>
    <name evidence="13" type="ORF">BD94_3300</name>
</gene>
<evidence type="ECO:0000259" key="11">
    <source>
        <dbReference type="Pfam" id="PF13614"/>
    </source>
</evidence>
<evidence type="ECO:0000259" key="12">
    <source>
        <dbReference type="Pfam" id="PF13807"/>
    </source>
</evidence>